<reference evidence="1 2" key="1">
    <citation type="journal article" date="2016" name="Front. Microbiol.">
        <title>Comparative Genomic Analysis Reveals a Diverse Repertoire of Genes Involved in Prokaryote-Eukaryote Interactions within the Pseudovibrio Genus.</title>
        <authorList>
            <person name="Romano S."/>
            <person name="Fernandez-Guerra A."/>
            <person name="Reen F.J."/>
            <person name="Glockner F.O."/>
            <person name="Crowley S.P."/>
            <person name="O'Sullivan O."/>
            <person name="Cotter P.D."/>
            <person name="Adams C."/>
            <person name="Dobson A.D."/>
            <person name="O'Gara F."/>
        </authorList>
    </citation>
    <scope>NUCLEOTIDE SEQUENCE [LARGE SCALE GENOMIC DNA]</scope>
    <source>
        <strain evidence="1 2">Ad2</strain>
    </source>
</reference>
<dbReference type="Proteomes" id="UP000076577">
    <property type="component" value="Unassembled WGS sequence"/>
</dbReference>
<dbReference type="RefSeq" id="WP_175484983.1">
    <property type="nucleotide sequence ID" value="NZ_FOFM01000001.1"/>
</dbReference>
<evidence type="ECO:0000313" key="2">
    <source>
        <dbReference type="Proteomes" id="UP000076577"/>
    </source>
</evidence>
<proteinExistence type="predicted"/>
<gene>
    <name evidence="1" type="ORF">PsAD2_02380</name>
</gene>
<protein>
    <submittedName>
        <fullName evidence="1">Uncharacterized protein</fullName>
    </submittedName>
</protein>
<accession>A0A165YI90</accession>
<name>A0A165YI90_9HYPH</name>
<dbReference type="PATRIC" id="fig|989403.3.peg.2540"/>
<organism evidence="1 2">
    <name type="scientific">Pseudovibrio axinellae</name>
    <dbReference type="NCBI Taxonomy" id="989403"/>
    <lineage>
        <taxon>Bacteria</taxon>
        <taxon>Pseudomonadati</taxon>
        <taxon>Pseudomonadota</taxon>
        <taxon>Alphaproteobacteria</taxon>
        <taxon>Hyphomicrobiales</taxon>
        <taxon>Stappiaceae</taxon>
        <taxon>Pseudovibrio</taxon>
    </lineage>
</organism>
<sequence>MTFGTTEQQKKNEKPDLDKLYRPVGIQAVNAANCYCGKQKEAYQPKVQEDYPLPTD</sequence>
<dbReference type="AlphaFoldDB" id="A0A165YI90"/>
<dbReference type="EMBL" id="LMCB01000017">
    <property type="protein sequence ID" value="KZL18864.1"/>
    <property type="molecule type" value="Genomic_DNA"/>
</dbReference>
<comment type="caution">
    <text evidence="1">The sequence shown here is derived from an EMBL/GenBank/DDBJ whole genome shotgun (WGS) entry which is preliminary data.</text>
</comment>
<keyword evidence="2" id="KW-1185">Reference proteome</keyword>
<evidence type="ECO:0000313" key="1">
    <source>
        <dbReference type="EMBL" id="KZL18864.1"/>
    </source>
</evidence>